<reference evidence="2" key="2">
    <citation type="submission" date="2020-09" db="EMBL/GenBank/DDBJ databases">
        <authorList>
            <person name="Sun Q."/>
            <person name="Kim S."/>
        </authorList>
    </citation>
    <scope>NUCLEOTIDE SEQUENCE</scope>
    <source>
        <strain evidence="2">KCTC 12988</strain>
    </source>
</reference>
<evidence type="ECO:0000256" key="1">
    <source>
        <dbReference type="SAM" id="Phobius"/>
    </source>
</evidence>
<reference evidence="2" key="1">
    <citation type="journal article" date="2014" name="Int. J. Syst. Evol. Microbiol.">
        <title>Complete genome sequence of Corynebacterium casei LMG S-19264T (=DSM 44701T), isolated from a smear-ripened cheese.</title>
        <authorList>
            <consortium name="US DOE Joint Genome Institute (JGI-PGF)"/>
            <person name="Walter F."/>
            <person name="Albersmeier A."/>
            <person name="Kalinowski J."/>
            <person name="Ruckert C."/>
        </authorList>
    </citation>
    <scope>NUCLEOTIDE SEQUENCE</scope>
    <source>
        <strain evidence="2">KCTC 12988</strain>
    </source>
</reference>
<sequence length="69" mass="7480">MNLTLACTTCAKAFHAAGGNAAGLAILFLLVVIVAVLAMVGFIMVRMARREQDNLDPRYKDDFNPQSSH</sequence>
<evidence type="ECO:0000313" key="2">
    <source>
        <dbReference type="EMBL" id="GHC58453.1"/>
    </source>
</evidence>
<comment type="caution">
    <text evidence="2">The sequence shown here is derived from an EMBL/GenBank/DDBJ whole genome shotgun (WGS) entry which is preliminary data.</text>
</comment>
<dbReference type="RefSeq" id="WP_189570740.1">
    <property type="nucleotide sequence ID" value="NZ_BMXI01000011.1"/>
</dbReference>
<evidence type="ECO:0000313" key="3">
    <source>
        <dbReference type="Proteomes" id="UP000644507"/>
    </source>
</evidence>
<keyword evidence="1" id="KW-0812">Transmembrane</keyword>
<organism evidence="2 3">
    <name type="scientific">Roseibacillus persicicus</name>
    <dbReference type="NCBI Taxonomy" id="454148"/>
    <lineage>
        <taxon>Bacteria</taxon>
        <taxon>Pseudomonadati</taxon>
        <taxon>Verrucomicrobiota</taxon>
        <taxon>Verrucomicrobiia</taxon>
        <taxon>Verrucomicrobiales</taxon>
        <taxon>Verrucomicrobiaceae</taxon>
        <taxon>Roseibacillus</taxon>
    </lineage>
</organism>
<name>A0A918TR60_9BACT</name>
<dbReference type="Proteomes" id="UP000644507">
    <property type="component" value="Unassembled WGS sequence"/>
</dbReference>
<dbReference type="EMBL" id="BMXI01000011">
    <property type="protein sequence ID" value="GHC58453.1"/>
    <property type="molecule type" value="Genomic_DNA"/>
</dbReference>
<gene>
    <name evidence="2" type="ORF">GCM10007100_26820</name>
</gene>
<proteinExistence type="predicted"/>
<protein>
    <submittedName>
        <fullName evidence="2">Uncharacterized protein</fullName>
    </submittedName>
</protein>
<keyword evidence="1" id="KW-0472">Membrane</keyword>
<keyword evidence="3" id="KW-1185">Reference proteome</keyword>
<dbReference type="AlphaFoldDB" id="A0A918TR60"/>
<keyword evidence="1" id="KW-1133">Transmembrane helix</keyword>
<accession>A0A918TR60</accession>
<feature type="transmembrane region" description="Helical" evidence="1">
    <location>
        <begin position="26"/>
        <end position="45"/>
    </location>
</feature>